<dbReference type="SUPFAM" id="SSF63817">
    <property type="entry name" value="Sortase"/>
    <property type="match status" value="1"/>
</dbReference>
<evidence type="ECO:0000256" key="1">
    <source>
        <dbReference type="ARBA" id="ARBA00022801"/>
    </source>
</evidence>
<dbReference type="InterPro" id="IPR023365">
    <property type="entry name" value="Sortase_dom-sf"/>
</dbReference>
<keyword evidence="2" id="KW-0472">Membrane</keyword>
<dbReference type="CDD" id="cd05830">
    <property type="entry name" value="Sortase_E"/>
    <property type="match status" value="1"/>
</dbReference>
<reference evidence="4" key="1">
    <citation type="journal article" date="2019" name="Int. J. Syst. Evol. Microbiol.">
        <title>The Global Catalogue of Microorganisms (GCM) 10K type strain sequencing project: providing services to taxonomists for standard genome sequencing and annotation.</title>
        <authorList>
            <consortium name="The Broad Institute Genomics Platform"/>
            <consortium name="The Broad Institute Genome Sequencing Center for Infectious Disease"/>
            <person name="Wu L."/>
            <person name="Ma J."/>
        </authorList>
    </citation>
    <scope>NUCLEOTIDE SEQUENCE [LARGE SCALE GENOMIC DNA]</scope>
    <source>
        <strain evidence="4">JCM 18459</strain>
    </source>
</reference>
<dbReference type="RefSeq" id="WP_345460294.1">
    <property type="nucleotide sequence ID" value="NZ_BAABKG010000003.1"/>
</dbReference>
<evidence type="ECO:0000256" key="2">
    <source>
        <dbReference type="SAM" id="Phobius"/>
    </source>
</evidence>
<accession>A0ABP9PSY0</accession>
<gene>
    <name evidence="3" type="ORF">GCM10023340_30860</name>
</gene>
<evidence type="ECO:0000313" key="3">
    <source>
        <dbReference type="EMBL" id="GAA5151677.1"/>
    </source>
</evidence>
<sequence length="233" mass="25328">MTDVQDGAREAAPAPPRRRRRWAFWTGLGLVLAGLGLLGWVGWQLYGTTWVAQQRHAETVETLEREWSQPPDRARAEVETDHGTATAILRVPAFGDDFAVPILEGVSDDVLASGMGHFADSAGPGEVGNYALSGHRVTHGEPLRDMPDLQPGDEIVVETRDAVYTYVLDTGGDDLRVPFTAGWVVGSDPVNPDGGVGPAPDQRRLITLTTCAELFHTDDRLVAFGHLQDVVRR</sequence>
<keyword evidence="2" id="KW-1133">Transmembrane helix</keyword>
<comment type="caution">
    <text evidence="3">The sequence shown here is derived from an EMBL/GenBank/DDBJ whole genome shotgun (WGS) entry which is preliminary data.</text>
</comment>
<proteinExistence type="predicted"/>
<dbReference type="EMBL" id="BAABKG010000003">
    <property type="protein sequence ID" value="GAA5151677.1"/>
    <property type="molecule type" value="Genomic_DNA"/>
</dbReference>
<keyword evidence="1" id="KW-0378">Hydrolase</keyword>
<dbReference type="InterPro" id="IPR042003">
    <property type="entry name" value="Sortase_E"/>
</dbReference>
<protein>
    <submittedName>
        <fullName evidence="3">Class E sortase</fullName>
    </submittedName>
</protein>
<dbReference type="Gene3D" id="2.40.260.10">
    <property type="entry name" value="Sortase"/>
    <property type="match status" value="1"/>
</dbReference>
<feature type="transmembrane region" description="Helical" evidence="2">
    <location>
        <begin position="22"/>
        <end position="43"/>
    </location>
</feature>
<name>A0ABP9PSY0_9ACTN</name>
<organism evidence="3 4">
    <name type="scientific">Nocardioides marinquilinus</name>
    <dbReference type="NCBI Taxonomy" id="1210400"/>
    <lineage>
        <taxon>Bacteria</taxon>
        <taxon>Bacillati</taxon>
        <taxon>Actinomycetota</taxon>
        <taxon>Actinomycetes</taxon>
        <taxon>Propionibacteriales</taxon>
        <taxon>Nocardioidaceae</taxon>
        <taxon>Nocardioides</taxon>
    </lineage>
</organism>
<keyword evidence="2" id="KW-0812">Transmembrane</keyword>
<dbReference type="Proteomes" id="UP001500221">
    <property type="component" value="Unassembled WGS sequence"/>
</dbReference>
<dbReference type="InterPro" id="IPR005754">
    <property type="entry name" value="Sortase"/>
</dbReference>
<evidence type="ECO:0000313" key="4">
    <source>
        <dbReference type="Proteomes" id="UP001500221"/>
    </source>
</evidence>
<dbReference type="NCBIfam" id="NF033747">
    <property type="entry name" value="class_E_sortase"/>
    <property type="match status" value="1"/>
</dbReference>
<dbReference type="Pfam" id="PF04203">
    <property type="entry name" value="Sortase"/>
    <property type="match status" value="1"/>
</dbReference>
<dbReference type="InterPro" id="IPR053465">
    <property type="entry name" value="Sortase_Class_E"/>
</dbReference>
<keyword evidence="4" id="KW-1185">Reference proteome</keyword>